<dbReference type="InterPro" id="IPR036942">
    <property type="entry name" value="Beta-barrel_TonB_sf"/>
</dbReference>
<dbReference type="InterPro" id="IPR008969">
    <property type="entry name" value="CarboxyPept-like_regulatory"/>
</dbReference>
<keyword evidence="4 8" id="KW-0812">Transmembrane</keyword>
<evidence type="ECO:0000256" key="1">
    <source>
        <dbReference type="ARBA" id="ARBA00004571"/>
    </source>
</evidence>
<proteinExistence type="inferred from homology"/>
<accession>A0ABR9AP25</accession>
<evidence type="ECO:0000256" key="3">
    <source>
        <dbReference type="ARBA" id="ARBA00022452"/>
    </source>
</evidence>
<dbReference type="InterPro" id="IPR000531">
    <property type="entry name" value="Beta-barrel_TonB"/>
</dbReference>
<dbReference type="SUPFAM" id="SSF56935">
    <property type="entry name" value="Porins"/>
    <property type="match status" value="1"/>
</dbReference>
<feature type="domain" description="TonB-dependent receptor plug" evidence="11">
    <location>
        <begin position="124"/>
        <end position="226"/>
    </location>
</feature>
<keyword evidence="13" id="KW-1185">Reference proteome</keyword>
<feature type="domain" description="TonB-dependent receptor-like beta-barrel" evidence="10">
    <location>
        <begin position="336"/>
        <end position="716"/>
    </location>
</feature>
<evidence type="ECO:0000256" key="5">
    <source>
        <dbReference type="ARBA" id="ARBA00023077"/>
    </source>
</evidence>
<keyword evidence="7 8" id="KW-0998">Cell outer membrane</keyword>
<dbReference type="PROSITE" id="PS52016">
    <property type="entry name" value="TONB_DEPENDENT_REC_3"/>
    <property type="match status" value="1"/>
</dbReference>
<dbReference type="Gene3D" id="2.40.170.20">
    <property type="entry name" value="TonB-dependent receptor, beta-barrel domain"/>
    <property type="match status" value="1"/>
</dbReference>
<dbReference type="PANTHER" id="PTHR30069">
    <property type="entry name" value="TONB-DEPENDENT OUTER MEMBRANE RECEPTOR"/>
    <property type="match status" value="1"/>
</dbReference>
<evidence type="ECO:0000256" key="7">
    <source>
        <dbReference type="ARBA" id="ARBA00023237"/>
    </source>
</evidence>
<dbReference type="Proteomes" id="UP000647133">
    <property type="component" value="Unassembled WGS sequence"/>
</dbReference>
<dbReference type="EMBL" id="JACYTQ010000007">
    <property type="protein sequence ID" value="MBD8490537.1"/>
    <property type="molecule type" value="Genomic_DNA"/>
</dbReference>
<keyword evidence="2 8" id="KW-0813">Transport</keyword>
<evidence type="ECO:0000256" key="2">
    <source>
        <dbReference type="ARBA" id="ARBA00022448"/>
    </source>
</evidence>
<evidence type="ECO:0000259" key="10">
    <source>
        <dbReference type="Pfam" id="PF00593"/>
    </source>
</evidence>
<dbReference type="RefSeq" id="WP_192011413.1">
    <property type="nucleotide sequence ID" value="NZ_JACYTQ010000007.1"/>
</dbReference>
<evidence type="ECO:0000313" key="13">
    <source>
        <dbReference type="Proteomes" id="UP000647133"/>
    </source>
</evidence>
<dbReference type="Pfam" id="PF13715">
    <property type="entry name" value="CarbopepD_reg_2"/>
    <property type="match status" value="1"/>
</dbReference>
<sequence length="767" mass="85939">MKYLNQLSIVLLLLFISITTVFGQGNCDFSVRGKVVDTESNEAIEGAYVWIKELEKGAITNPNGNFNFENICEGHYIVTVEFLGYSPQTVQLNVHENVNLTLRITPKEYLIDGVEIVGHKDAVSTLNNISNIGKAILDENRGKNLGETLKDLPGVTTFTTGSNISKPVIHGMHSNRIMILNNGVRQEGQQWGGEHAPEIDPFMAEDISVVKGAETVRFGPEAMGGVILVTPPKLPVSGGLKGSANMIGTTNGQSGAGSISLEGGIKKLQGFGYRVQASSRVGGNIKSPNYYQDNTGMRELNFSGALGYNTKTLGMELFYSRFSTEIGILSDSHTGNSSDLDDLIENGRPFSDKGFSYSIENPRQKVNHQLFKAKGHYHLNNDGVVNFSYAFQKNNRQEFDKRRGSLNDHAALDLELFTNTFDISYEHPTFKKWDGTFGINVLQQANNNVPGTGVTPLIPNYDLVNLGAYATEKYINGPFEFEAGARYDFRYVDAARYNQSGELEERDFTFKNFTASLGAAYSFNNYWMITSNIGSAWRPPNINEQFSQGLHHGAAAVEIGNPDFVSEQAIKWVNTLNFTKDKLSAELTGYYHKINNYIYLNPTGEQYVSLRGTFNVYEYLQTDASFWGIDLSTNYELLPALSWYIKGSMIRAKNLIDHNYLPFIPADQIETGLNYQKEQFGKLTLNNLSVFKQRRELDFDLAPAPPGYNLWNISYNRTIFSATSSSLKGGLSVNNIFNTEYKNYMNRFRYFSHEMGRNISLRLKYEF</sequence>
<reference evidence="12 13" key="1">
    <citation type="submission" date="2020-09" db="EMBL/GenBank/DDBJ databases">
        <title>Echinicola sp. CAU 1574 isolated from sand of Sido Beach.</title>
        <authorList>
            <person name="Kim W."/>
        </authorList>
    </citation>
    <scope>NUCLEOTIDE SEQUENCE [LARGE SCALE GENOMIC DNA]</scope>
    <source>
        <strain evidence="12 13">CAU 1574</strain>
    </source>
</reference>
<evidence type="ECO:0000256" key="4">
    <source>
        <dbReference type="ARBA" id="ARBA00022692"/>
    </source>
</evidence>
<dbReference type="Gene3D" id="2.170.130.10">
    <property type="entry name" value="TonB-dependent receptor, plug domain"/>
    <property type="match status" value="1"/>
</dbReference>
<protein>
    <submittedName>
        <fullName evidence="12">TonB-dependent receptor</fullName>
    </submittedName>
</protein>
<comment type="subcellular location">
    <subcellularLocation>
        <location evidence="1 8">Cell outer membrane</location>
        <topology evidence="1 8">Multi-pass membrane protein</topology>
    </subcellularLocation>
</comment>
<evidence type="ECO:0000256" key="6">
    <source>
        <dbReference type="ARBA" id="ARBA00023136"/>
    </source>
</evidence>
<gene>
    <name evidence="12" type="ORF">IFO69_17425</name>
</gene>
<dbReference type="PANTHER" id="PTHR30069:SF40">
    <property type="entry name" value="TONB-DEPENDENT RECEPTOR NMB0964-RELATED"/>
    <property type="match status" value="1"/>
</dbReference>
<dbReference type="SUPFAM" id="SSF49464">
    <property type="entry name" value="Carboxypeptidase regulatory domain-like"/>
    <property type="match status" value="1"/>
</dbReference>
<dbReference type="Pfam" id="PF00593">
    <property type="entry name" value="TonB_dep_Rec_b-barrel"/>
    <property type="match status" value="1"/>
</dbReference>
<dbReference type="Pfam" id="PF07715">
    <property type="entry name" value="Plug"/>
    <property type="match status" value="1"/>
</dbReference>
<comment type="similarity">
    <text evidence="8 9">Belongs to the TonB-dependent receptor family.</text>
</comment>
<evidence type="ECO:0000313" key="12">
    <source>
        <dbReference type="EMBL" id="MBD8490537.1"/>
    </source>
</evidence>
<dbReference type="InterPro" id="IPR012910">
    <property type="entry name" value="Plug_dom"/>
</dbReference>
<evidence type="ECO:0000256" key="8">
    <source>
        <dbReference type="PROSITE-ProRule" id="PRU01360"/>
    </source>
</evidence>
<dbReference type="Gene3D" id="2.60.40.1120">
    <property type="entry name" value="Carboxypeptidase-like, regulatory domain"/>
    <property type="match status" value="1"/>
</dbReference>
<dbReference type="InterPro" id="IPR037066">
    <property type="entry name" value="Plug_dom_sf"/>
</dbReference>
<keyword evidence="3 8" id="KW-1134">Transmembrane beta strand</keyword>
<comment type="caution">
    <text evidence="12">The sequence shown here is derived from an EMBL/GenBank/DDBJ whole genome shotgun (WGS) entry which is preliminary data.</text>
</comment>
<evidence type="ECO:0000256" key="9">
    <source>
        <dbReference type="RuleBase" id="RU003357"/>
    </source>
</evidence>
<organism evidence="12 13">
    <name type="scientific">Echinicola arenosa</name>
    <dbReference type="NCBI Taxonomy" id="2774144"/>
    <lineage>
        <taxon>Bacteria</taxon>
        <taxon>Pseudomonadati</taxon>
        <taxon>Bacteroidota</taxon>
        <taxon>Cytophagia</taxon>
        <taxon>Cytophagales</taxon>
        <taxon>Cyclobacteriaceae</taxon>
        <taxon>Echinicola</taxon>
    </lineage>
</organism>
<keyword evidence="12" id="KW-0675">Receptor</keyword>
<dbReference type="InterPro" id="IPR039426">
    <property type="entry name" value="TonB-dep_rcpt-like"/>
</dbReference>
<name>A0ABR9AP25_9BACT</name>
<keyword evidence="6 8" id="KW-0472">Membrane</keyword>
<keyword evidence="5 9" id="KW-0798">TonB box</keyword>
<evidence type="ECO:0000259" key="11">
    <source>
        <dbReference type="Pfam" id="PF07715"/>
    </source>
</evidence>